<dbReference type="Proteomes" id="UP000464507">
    <property type="component" value="Chromosome"/>
</dbReference>
<dbReference type="PANTHER" id="PTHR22642:SF2">
    <property type="entry name" value="PROTEIN LONG AFTER FAR-RED 3"/>
    <property type="match status" value="1"/>
</dbReference>
<dbReference type="Gene3D" id="3.10.310.70">
    <property type="match status" value="1"/>
</dbReference>
<dbReference type="Gene3D" id="2.30.40.10">
    <property type="entry name" value="Urease, subunit C, domain 1"/>
    <property type="match status" value="1"/>
</dbReference>
<dbReference type="InterPro" id="IPR011059">
    <property type="entry name" value="Metal-dep_hydrolase_composite"/>
</dbReference>
<feature type="domain" description="Amidohydrolase 3" evidence="1">
    <location>
        <begin position="39"/>
        <end position="478"/>
    </location>
</feature>
<name>A0A7L5ALY0_9MICO</name>
<dbReference type="Pfam" id="PF07969">
    <property type="entry name" value="Amidohydro_3"/>
    <property type="match status" value="1"/>
</dbReference>
<dbReference type="InterPro" id="IPR013108">
    <property type="entry name" value="Amidohydro_3"/>
</dbReference>
<dbReference type="Gene3D" id="3.20.20.140">
    <property type="entry name" value="Metal-dependent hydrolases"/>
    <property type="match status" value="1"/>
</dbReference>
<dbReference type="GO" id="GO:0016810">
    <property type="term" value="F:hydrolase activity, acting on carbon-nitrogen (but not peptide) bonds"/>
    <property type="evidence" value="ECO:0007669"/>
    <property type="project" value="InterPro"/>
</dbReference>
<keyword evidence="3" id="KW-1185">Reference proteome</keyword>
<evidence type="ECO:0000259" key="1">
    <source>
        <dbReference type="Pfam" id="PF07969"/>
    </source>
</evidence>
<organism evidence="2 3">
    <name type="scientific">Marisediminicola antarctica</name>
    <dbReference type="NCBI Taxonomy" id="674079"/>
    <lineage>
        <taxon>Bacteria</taxon>
        <taxon>Bacillati</taxon>
        <taxon>Actinomycetota</taxon>
        <taxon>Actinomycetes</taxon>
        <taxon>Micrococcales</taxon>
        <taxon>Microbacteriaceae</taxon>
        <taxon>Marisediminicola</taxon>
    </lineage>
</organism>
<dbReference type="SUPFAM" id="SSF51338">
    <property type="entry name" value="Composite domain of metallo-dependent hydrolases"/>
    <property type="match status" value="1"/>
</dbReference>
<protein>
    <submittedName>
        <fullName evidence="2">Amidohydrolase</fullName>
    </submittedName>
</protein>
<keyword evidence="2" id="KW-0378">Hydrolase</keyword>
<dbReference type="InterPro" id="IPR032466">
    <property type="entry name" value="Metal_Hydrolase"/>
</dbReference>
<sequence length="484" mass="50585">MLLKGARIVGGIGASAPVDILLKHGVITGIGTGLTGTATIDLDGRYVMPGLWDGHVHLTQTALTRRRVDLTAATSATDAAAIMAAADRPAEGLPLIGFGFRDGMWAAPPTKHDLDAVVGDIPVVVLSGDLHCAWLNSAALAAFGMGGHPTGLLREEDAFKVTTEAQTVPADVLDDWVAATATDVARRGVVGVVDLEMADTVQDWTRRFAAGFRGLRIAVGVYTPWLDSAIEAGLRTGQVIEGTDGLLSVGPFKIITDGSLNTRTAFCGEPYEGLVGPDASGQLNLPTVELVALMRKASRAGLIPAVHAIGDEANRLALDSFAAAGCSGRIEHAQLVRDVDCARFAALGVAASVQPEHAMDDRDIADRLWSGRTDRAFALRSLLDAGAELILGSDAPVAPLDPWVTIAAAVGRTRDGREPWHPEQRITIAQALAASTNGVRSVAVGNVADLAILDIDPLTAPLDQLRAMPVAATLLAGYFTHNEL</sequence>
<dbReference type="SUPFAM" id="SSF51556">
    <property type="entry name" value="Metallo-dependent hydrolases"/>
    <property type="match status" value="1"/>
</dbReference>
<dbReference type="AlphaFoldDB" id="A0A7L5ALY0"/>
<proteinExistence type="predicted"/>
<dbReference type="OrthoDB" id="3238066at2"/>
<evidence type="ECO:0000313" key="3">
    <source>
        <dbReference type="Proteomes" id="UP000464507"/>
    </source>
</evidence>
<accession>A0A7L5ALY0</accession>
<gene>
    <name evidence="2" type="ORF">BHD05_08770</name>
</gene>
<evidence type="ECO:0000313" key="2">
    <source>
        <dbReference type="EMBL" id="QHO71092.1"/>
    </source>
</evidence>
<dbReference type="PANTHER" id="PTHR22642">
    <property type="entry name" value="IMIDAZOLONEPROPIONASE"/>
    <property type="match status" value="1"/>
</dbReference>
<dbReference type="KEGG" id="mant:BHD05_08770"/>
<dbReference type="EMBL" id="CP017146">
    <property type="protein sequence ID" value="QHO71092.1"/>
    <property type="molecule type" value="Genomic_DNA"/>
</dbReference>
<reference evidence="2 3" key="1">
    <citation type="submission" date="2016-09" db="EMBL/GenBank/DDBJ databases">
        <title>Complete genome sequence of microbes from the polar regions.</title>
        <authorList>
            <person name="Liao L."/>
            <person name="Chen B."/>
        </authorList>
    </citation>
    <scope>NUCLEOTIDE SEQUENCE [LARGE SCALE GENOMIC DNA]</scope>
    <source>
        <strain evidence="2 3">ZS314</strain>
    </source>
</reference>